<proteinExistence type="predicted"/>
<dbReference type="PANTHER" id="PTHR47052">
    <property type="entry name" value="CONSERVED SERINE PROLINE-RICH PROTEIN (AFU_ORTHOLOGUE AFUA_2G01790)"/>
    <property type="match status" value="1"/>
</dbReference>
<comment type="caution">
    <text evidence="3">The sequence shown here is derived from an EMBL/GenBank/DDBJ whole genome shotgun (WGS) entry which is preliminary data.</text>
</comment>
<sequence>MSISGIQGLPLEVTVVCCSNLDDKEWISRQDPYVSVEYGHTKHRTKTCTDGGRNPSFQQKFCFTLIEGLNDLNIVVWNYHTLAADEHIGTARIQLYKVLSQGYDDSFWPLQSKTGRHSGDVRVILHYAYANTTMQKQKLAPMHATPPGALSSVLPYTPAAPAAYHHPTTTPHYPAARGMGRIRGMGSSGIRRGGGRPIGGNSPSGVYPPAPAPAPSGIYPPPPASGIYPPPPPY</sequence>
<protein>
    <recommendedName>
        <fullName evidence="2">C2 domain-containing protein</fullName>
    </recommendedName>
</protein>
<evidence type="ECO:0000313" key="3">
    <source>
        <dbReference type="EMBL" id="KAJ4833806.1"/>
    </source>
</evidence>
<feature type="compositionally biased region" description="Pro residues" evidence="1">
    <location>
        <begin position="206"/>
        <end position="234"/>
    </location>
</feature>
<dbReference type="InterPro" id="IPR000008">
    <property type="entry name" value="C2_dom"/>
</dbReference>
<gene>
    <name evidence="3" type="ORF">Tsubulata_041730</name>
</gene>
<dbReference type="OrthoDB" id="270970at2759"/>
<feature type="domain" description="C2" evidence="2">
    <location>
        <begin position="1"/>
        <end position="109"/>
    </location>
</feature>
<name>A0A9Q0J8Y0_9ROSI</name>
<evidence type="ECO:0000313" key="4">
    <source>
        <dbReference type="Proteomes" id="UP001141552"/>
    </source>
</evidence>
<reference evidence="3" key="1">
    <citation type="submission" date="2022-02" db="EMBL/GenBank/DDBJ databases">
        <authorList>
            <person name="Henning P.M."/>
            <person name="McCubbin A.G."/>
            <person name="Shore J.S."/>
        </authorList>
    </citation>
    <scope>NUCLEOTIDE SEQUENCE</scope>
    <source>
        <strain evidence="3">F60SS</strain>
        <tissue evidence="3">Leaves</tissue>
    </source>
</reference>
<feature type="compositionally biased region" description="Gly residues" evidence="1">
    <location>
        <begin position="183"/>
        <end position="198"/>
    </location>
</feature>
<dbReference type="InterPro" id="IPR052981">
    <property type="entry name" value="Ingression_C2_domain"/>
</dbReference>
<dbReference type="SUPFAM" id="SSF49562">
    <property type="entry name" value="C2 domain (Calcium/lipid-binding domain, CaLB)"/>
    <property type="match status" value="1"/>
</dbReference>
<organism evidence="3 4">
    <name type="scientific">Turnera subulata</name>
    <dbReference type="NCBI Taxonomy" id="218843"/>
    <lineage>
        <taxon>Eukaryota</taxon>
        <taxon>Viridiplantae</taxon>
        <taxon>Streptophyta</taxon>
        <taxon>Embryophyta</taxon>
        <taxon>Tracheophyta</taxon>
        <taxon>Spermatophyta</taxon>
        <taxon>Magnoliopsida</taxon>
        <taxon>eudicotyledons</taxon>
        <taxon>Gunneridae</taxon>
        <taxon>Pentapetalae</taxon>
        <taxon>rosids</taxon>
        <taxon>fabids</taxon>
        <taxon>Malpighiales</taxon>
        <taxon>Passifloraceae</taxon>
        <taxon>Turnera</taxon>
    </lineage>
</organism>
<dbReference type="PANTHER" id="PTHR47052:SF5">
    <property type="entry name" value="EXTENSIN-LIKE"/>
    <property type="match status" value="1"/>
</dbReference>
<dbReference type="Pfam" id="PF00168">
    <property type="entry name" value="C2"/>
    <property type="match status" value="1"/>
</dbReference>
<reference evidence="3" key="2">
    <citation type="journal article" date="2023" name="Plants (Basel)">
        <title>Annotation of the Turnera subulata (Passifloraceae) Draft Genome Reveals the S-Locus Evolved after the Divergence of Turneroideae from Passifloroideae in a Stepwise Manner.</title>
        <authorList>
            <person name="Henning P.M."/>
            <person name="Roalson E.H."/>
            <person name="Mir W."/>
            <person name="McCubbin A.G."/>
            <person name="Shore J.S."/>
        </authorList>
    </citation>
    <scope>NUCLEOTIDE SEQUENCE</scope>
    <source>
        <strain evidence="3">F60SS</strain>
    </source>
</reference>
<evidence type="ECO:0000256" key="1">
    <source>
        <dbReference type="SAM" id="MobiDB-lite"/>
    </source>
</evidence>
<dbReference type="InterPro" id="IPR035892">
    <property type="entry name" value="C2_domain_sf"/>
</dbReference>
<accession>A0A9Q0J8Y0</accession>
<dbReference type="CDD" id="cd00030">
    <property type="entry name" value="C2"/>
    <property type="match status" value="1"/>
</dbReference>
<evidence type="ECO:0000259" key="2">
    <source>
        <dbReference type="PROSITE" id="PS50004"/>
    </source>
</evidence>
<dbReference type="Proteomes" id="UP001141552">
    <property type="component" value="Unassembled WGS sequence"/>
</dbReference>
<dbReference type="EMBL" id="JAKUCV010004866">
    <property type="protein sequence ID" value="KAJ4833806.1"/>
    <property type="molecule type" value="Genomic_DNA"/>
</dbReference>
<dbReference type="AlphaFoldDB" id="A0A9Q0J8Y0"/>
<dbReference type="SMART" id="SM00239">
    <property type="entry name" value="C2"/>
    <property type="match status" value="1"/>
</dbReference>
<dbReference type="PROSITE" id="PS50004">
    <property type="entry name" value="C2"/>
    <property type="match status" value="1"/>
</dbReference>
<feature type="region of interest" description="Disordered" evidence="1">
    <location>
        <begin position="183"/>
        <end position="234"/>
    </location>
</feature>
<keyword evidence="4" id="KW-1185">Reference proteome</keyword>
<dbReference type="Gene3D" id="2.60.40.150">
    <property type="entry name" value="C2 domain"/>
    <property type="match status" value="1"/>
</dbReference>